<feature type="transmembrane region" description="Helical" evidence="2">
    <location>
        <begin position="34"/>
        <end position="53"/>
    </location>
</feature>
<organism evidence="3 4">
    <name type="scientific">Streptomyces showdoensis</name>
    <dbReference type="NCBI Taxonomy" id="68268"/>
    <lineage>
        <taxon>Bacteria</taxon>
        <taxon>Bacillati</taxon>
        <taxon>Actinomycetota</taxon>
        <taxon>Actinomycetes</taxon>
        <taxon>Kitasatosporales</taxon>
        <taxon>Streptomycetaceae</taxon>
        <taxon>Streptomyces</taxon>
    </lineage>
</organism>
<name>A0A2P2GL65_STREW</name>
<keyword evidence="2" id="KW-1133">Transmembrane helix</keyword>
<keyword evidence="4" id="KW-1185">Reference proteome</keyword>
<feature type="transmembrane region" description="Helical" evidence="2">
    <location>
        <begin position="65"/>
        <end position="88"/>
    </location>
</feature>
<feature type="compositionally biased region" description="Low complexity" evidence="1">
    <location>
        <begin position="426"/>
        <end position="442"/>
    </location>
</feature>
<protein>
    <submittedName>
        <fullName evidence="3">Membrane protein</fullName>
    </submittedName>
</protein>
<dbReference type="Proteomes" id="UP000265325">
    <property type="component" value="Unassembled WGS sequence"/>
</dbReference>
<dbReference type="RefSeq" id="WP_046909012.1">
    <property type="nucleotide sequence ID" value="NZ_BAAAXG010000026.1"/>
</dbReference>
<keyword evidence="2" id="KW-0472">Membrane</keyword>
<dbReference type="OrthoDB" id="4333693at2"/>
<feature type="compositionally biased region" description="Acidic residues" evidence="1">
    <location>
        <begin position="454"/>
        <end position="468"/>
    </location>
</feature>
<comment type="caution">
    <text evidence="3">The sequence shown here is derived from an EMBL/GenBank/DDBJ whole genome shotgun (WGS) entry which is preliminary data.</text>
</comment>
<evidence type="ECO:0000256" key="1">
    <source>
        <dbReference type="SAM" id="MobiDB-lite"/>
    </source>
</evidence>
<evidence type="ECO:0000256" key="2">
    <source>
        <dbReference type="SAM" id="Phobius"/>
    </source>
</evidence>
<accession>A0A2P2GL65</accession>
<reference evidence="3 4" key="1">
    <citation type="submission" date="2015-05" db="EMBL/GenBank/DDBJ databases">
        <title>Draft Genome assembly of Streptomyces showdoensis.</title>
        <authorList>
            <person name="Thapa K.K."/>
            <person name="Metsa-Ketela M."/>
        </authorList>
    </citation>
    <scope>NUCLEOTIDE SEQUENCE [LARGE SCALE GENOMIC DNA]</scope>
    <source>
        <strain evidence="3 4">ATCC 15227</strain>
    </source>
</reference>
<feature type="compositionally biased region" description="Low complexity" evidence="1">
    <location>
        <begin position="485"/>
        <end position="502"/>
    </location>
</feature>
<evidence type="ECO:0000313" key="4">
    <source>
        <dbReference type="Proteomes" id="UP000265325"/>
    </source>
</evidence>
<gene>
    <name evidence="3" type="ORF">VO63_18800</name>
</gene>
<proteinExistence type="predicted"/>
<keyword evidence="2" id="KW-0812">Transmembrane</keyword>
<sequence>MDGVSGTGSVIGDELGARAARARALAVLRVRGRALGAAVLPAAVAVVLYAGGVTDHFTGPGWDTARWVATVLAVVVLLAATAVALVVARARPAVTPTVELAETSAPDLYRMVRDLADRLGVPAPSAIALTPDCDSWLEDRSHPAHGRHRGGDAPVLVIGSPFLWWMRVGELRAVLAPVVAGTGPAAHPDIAAARRFVRGLDAAVAVPRRPGLDPVRKLGAAGVGRLARIMLVGCRTHAAEMERGVAAAGSERAQAVDYGVRIVAQEQVGLAYAGWDRLLTRVALPAWRMGRWPARLDAGVVSALTELSRRDRLAEGYTSRLGERPACDLLEEPGAVDAATSLLAARLFHGGPAEPGPDWAPVEWSEYPEEVVDRKWRADAARLHQVLDRLGPACPPAGPHGPEHPAPCTAADGPTLSRVMARLTAPQPSTGDAAAAAPGAAVDDGRATRTTAVGDDDREAGDTAVGDDQDARDTAVGDDREARDTAATAAQDARDTAATAAQDARDTAATDATVLAPVPTAEADPSPDIAAIAATDADLPPGADPGLDHGPGLDPDLDPDPAGNPAADVLAAALTAQAAREEALRPVVPEVEGPDGGLPLFPLQPPRTGRDLLADHVAAMVCCAAVDTAEAAPGLDWLDGPALLVAGERSTDLNGVVLALVEDGDPEPLRAWLARTGVRPEKPVRLV</sequence>
<dbReference type="AlphaFoldDB" id="A0A2P2GL65"/>
<dbReference type="EMBL" id="LAQS01000028">
    <property type="protein sequence ID" value="KKZ72248.1"/>
    <property type="molecule type" value="Genomic_DNA"/>
</dbReference>
<feature type="region of interest" description="Disordered" evidence="1">
    <location>
        <begin position="426"/>
        <end position="510"/>
    </location>
</feature>
<feature type="region of interest" description="Disordered" evidence="1">
    <location>
        <begin position="536"/>
        <end position="565"/>
    </location>
</feature>
<evidence type="ECO:0000313" key="3">
    <source>
        <dbReference type="EMBL" id="KKZ72248.1"/>
    </source>
</evidence>
<feature type="compositionally biased region" description="Basic and acidic residues" evidence="1">
    <location>
        <begin position="469"/>
        <end position="484"/>
    </location>
</feature>
<feature type="region of interest" description="Disordered" evidence="1">
    <location>
        <begin position="393"/>
        <end position="413"/>
    </location>
</feature>